<dbReference type="InterPro" id="IPR029056">
    <property type="entry name" value="Ribokinase-like"/>
</dbReference>
<dbReference type="GO" id="GO:0005829">
    <property type="term" value="C:cytosol"/>
    <property type="evidence" value="ECO:0007669"/>
    <property type="project" value="TreeGrafter"/>
</dbReference>
<evidence type="ECO:0000256" key="4">
    <source>
        <dbReference type="ARBA" id="ARBA00022777"/>
    </source>
</evidence>
<dbReference type="GO" id="GO:0008662">
    <property type="term" value="F:1-phosphofructokinase activity"/>
    <property type="evidence" value="ECO:0007669"/>
    <property type="project" value="UniProtKB-UniRule"/>
</dbReference>
<dbReference type="CDD" id="cd01164">
    <property type="entry name" value="FruK_PfkB_like"/>
    <property type="match status" value="1"/>
</dbReference>
<keyword evidence="4 8" id="KW-0418">Kinase</keyword>
<dbReference type="OrthoDB" id="9801219at2"/>
<dbReference type="GO" id="GO:0009024">
    <property type="term" value="F:tagatose-6-phosphate kinase activity"/>
    <property type="evidence" value="ECO:0007669"/>
    <property type="project" value="UniProtKB-EC"/>
</dbReference>
<evidence type="ECO:0000256" key="6">
    <source>
        <dbReference type="ARBA" id="ARBA00047745"/>
    </source>
</evidence>
<dbReference type="InterPro" id="IPR011611">
    <property type="entry name" value="PfkB_dom"/>
</dbReference>
<feature type="domain" description="Carbohydrate kinase PfkB" evidence="9">
    <location>
        <begin position="11"/>
        <end position="282"/>
    </location>
</feature>
<evidence type="ECO:0000256" key="5">
    <source>
        <dbReference type="ARBA" id="ARBA00022840"/>
    </source>
</evidence>
<dbReference type="PANTHER" id="PTHR46566:SF1">
    <property type="entry name" value="1-PHOSPHOFRUCTOKINASE"/>
    <property type="match status" value="1"/>
</dbReference>
<accession>A0A1H2XX17</accession>
<evidence type="ECO:0000256" key="2">
    <source>
        <dbReference type="ARBA" id="ARBA00022679"/>
    </source>
</evidence>
<dbReference type="InterPro" id="IPR017583">
    <property type="entry name" value="Tagatose/fructose_Pkinase"/>
</dbReference>
<organism evidence="10 11">
    <name type="scientific">Marinococcus luteus</name>
    <dbReference type="NCBI Taxonomy" id="1122204"/>
    <lineage>
        <taxon>Bacteria</taxon>
        <taxon>Bacillati</taxon>
        <taxon>Bacillota</taxon>
        <taxon>Bacilli</taxon>
        <taxon>Bacillales</taxon>
        <taxon>Bacillaceae</taxon>
        <taxon>Marinococcus</taxon>
    </lineage>
</organism>
<comment type="similarity">
    <text evidence="1">Belongs to the carbohydrate kinase pfkB family.</text>
</comment>
<keyword evidence="11" id="KW-1185">Reference proteome</keyword>
<sequence length="312" mass="33977">MIYTVTLNPAIDYVVELEEFIPGSIHRSKNDLKYPGGKGINVSRVLQRLGQQSTAFGFVGGFTGRYIEESLEKEKIQTDFVQVAEDTRINVKIRGGQESEINGASPGVSREDVEALYQKLDALTEEDELILAGSVPSSLPHTIYLDMMERVKNKGVRVYLDTSGEALGEALKGRPYFVKPNHLELAELYEVEVSSVEDAAVYGRKLLEDFDIEHVVISMAGEGAVYINKSQTLHASVPKQKAVNSVGAGDSLVAGFAAGITERLTPDQVLNKAVAAGSATAFSETFCTKEEVKALSQKITIRSLESEETNQA</sequence>
<dbReference type="RefSeq" id="WP_091616654.1">
    <property type="nucleotide sequence ID" value="NZ_FNNC01000007.1"/>
</dbReference>
<protein>
    <recommendedName>
        <fullName evidence="7">Tagatose-6-phosphate kinase</fullName>
        <ecNumber evidence="7">2.7.1.144</ecNumber>
    </recommendedName>
</protein>
<keyword evidence="5 7" id="KW-0067">ATP-binding</keyword>
<dbReference type="PANTHER" id="PTHR46566">
    <property type="entry name" value="1-PHOSPHOFRUCTOKINASE-RELATED"/>
    <property type="match status" value="1"/>
</dbReference>
<dbReference type="PROSITE" id="PS00583">
    <property type="entry name" value="PFKB_KINASES_1"/>
    <property type="match status" value="1"/>
</dbReference>
<dbReference type="NCBIfam" id="TIGR03828">
    <property type="entry name" value="pfkB"/>
    <property type="match status" value="1"/>
</dbReference>
<dbReference type="GO" id="GO:2001059">
    <property type="term" value="P:D-tagatose 6-phosphate catabolic process"/>
    <property type="evidence" value="ECO:0007669"/>
    <property type="project" value="UniProtKB-UniPathway"/>
</dbReference>
<dbReference type="UniPathway" id="UPA00704">
    <property type="reaction ID" value="UER00715"/>
</dbReference>
<evidence type="ECO:0000256" key="3">
    <source>
        <dbReference type="ARBA" id="ARBA00022741"/>
    </source>
</evidence>
<dbReference type="PROSITE" id="PS00584">
    <property type="entry name" value="PFKB_KINASES_2"/>
    <property type="match status" value="1"/>
</dbReference>
<dbReference type="EC" id="2.7.1.144" evidence="7"/>
<dbReference type="FunFam" id="3.40.1190.20:FF:000001">
    <property type="entry name" value="Phosphofructokinase"/>
    <property type="match status" value="1"/>
</dbReference>
<comment type="similarity">
    <text evidence="7">Belongs to the carbohydrate kinase PfkB family. LacC subfamily.</text>
</comment>
<dbReference type="Gene3D" id="3.40.1190.20">
    <property type="match status" value="1"/>
</dbReference>
<dbReference type="STRING" id="1122204.SAMN05421781_2938"/>
<evidence type="ECO:0000313" key="10">
    <source>
        <dbReference type="EMBL" id="SDW96909.1"/>
    </source>
</evidence>
<evidence type="ECO:0000259" key="9">
    <source>
        <dbReference type="Pfam" id="PF00294"/>
    </source>
</evidence>
<proteinExistence type="inferred from homology"/>
<dbReference type="NCBIfam" id="TIGR03168">
    <property type="entry name" value="1-PFK"/>
    <property type="match status" value="1"/>
</dbReference>
<evidence type="ECO:0000256" key="8">
    <source>
        <dbReference type="RuleBase" id="RU369061"/>
    </source>
</evidence>
<keyword evidence="2 7" id="KW-0808">Transferase</keyword>
<keyword evidence="7" id="KW-0423">Lactose metabolism</keyword>
<keyword evidence="3 7" id="KW-0547">Nucleotide-binding</keyword>
<evidence type="ECO:0000256" key="7">
    <source>
        <dbReference type="PIRNR" id="PIRNR000535"/>
    </source>
</evidence>
<comment type="function">
    <text evidence="8">Catalyzes the ATP-dependent phosphorylation of fructose-l-phosphate to fructose-l,6-bisphosphate.</text>
</comment>
<dbReference type="GO" id="GO:0005524">
    <property type="term" value="F:ATP binding"/>
    <property type="evidence" value="ECO:0007669"/>
    <property type="project" value="UniProtKB-UniRule"/>
</dbReference>
<evidence type="ECO:0000256" key="1">
    <source>
        <dbReference type="ARBA" id="ARBA00005380"/>
    </source>
</evidence>
<dbReference type="GO" id="GO:0016052">
    <property type="term" value="P:carbohydrate catabolic process"/>
    <property type="evidence" value="ECO:0007669"/>
    <property type="project" value="UniProtKB-ARBA"/>
</dbReference>
<dbReference type="InterPro" id="IPR022463">
    <property type="entry name" value="1-PFruKinase"/>
</dbReference>
<dbReference type="AlphaFoldDB" id="A0A1H2XX17"/>
<comment type="pathway">
    <text evidence="7">Carbohydrate metabolism; D-tagatose 6-phosphate degradation; D-glyceraldehyde 3-phosphate and glycerone phosphate from D-tagatose 6-phosphate: step 1/2.</text>
</comment>
<dbReference type="EMBL" id="FNNC01000007">
    <property type="protein sequence ID" value="SDW96909.1"/>
    <property type="molecule type" value="Genomic_DNA"/>
</dbReference>
<evidence type="ECO:0000313" key="11">
    <source>
        <dbReference type="Proteomes" id="UP000199488"/>
    </source>
</evidence>
<dbReference type="InterPro" id="IPR002173">
    <property type="entry name" value="Carboh/pur_kinase_PfkB_CS"/>
</dbReference>
<gene>
    <name evidence="10" type="ORF">SAMN05421781_2938</name>
</gene>
<dbReference type="GO" id="GO:0044281">
    <property type="term" value="P:small molecule metabolic process"/>
    <property type="evidence" value="ECO:0007669"/>
    <property type="project" value="UniProtKB-ARBA"/>
</dbReference>
<comment type="catalytic activity">
    <reaction evidence="7">
        <text>D-tagatofuranose 6-phosphate + ATP = D-tagatofuranose 1,6-bisphosphate + ADP + H(+)</text>
        <dbReference type="Rhea" id="RHEA:12420"/>
        <dbReference type="ChEBI" id="CHEBI:15378"/>
        <dbReference type="ChEBI" id="CHEBI:30616"/>
        <dbReference type="ChEBI" id="CHEBI:58694"/>
        <dbReference type="ChEBI" id="CHEBI:58695"/>
        <dbReference type="ChEBI" id="CHEBI:456216"/>
        <dbReference type="EC" id="2.7.1.144"/>
    </reaction>
</comment>
<dbReference type="SUPFAM" id="SSF53613">
    <property type="entry name" value="Ribokinase-like"/>
    <property type="match status" value="1"/>
</dbReference>
<dbReference type="Proteomes" id="UP000199488">
    <property type="component" value="Unassembled WGS sequence"/>
</dbReference>
<comment type="catalytic activity">
    <reaction evidence="6 8">
        <text>beta-D-fructose 1-phosphate + ATP = beta-D-fructose 1,6-bisphosphate + ADP + H(+)</text>
        <dbReference type="Rhea" id="RHEA:14213"/>
        <dbReference type="ChEBI" id="CHEBI:15378"/>
        <dbReference type="ChEBI" id="CHEBI:30616"/>
        <dbReference type="ChEBI" id="CHEBI:32966"/>
        <dbReference type="ChEBI" id="CHEBI:138881"/>
        <dbReference type="ChEBI" id="CHEBI:456216"/>
        <dbReference type="EC" id="2.7.1.56"/>
    </reaction>
</comment>
<dbReference type="PIRSF" id="PIRSF000535">
    <property type="entry name" value="1PFK/6PFK/LacC"/>
    <property type="match status" value="1"/>
</dbReference>
<dbReference type="GO" id="GO:0005988">
    <property type="term" value="P:lactose metabolic process"/>
    <property type="evidence" value="ECO:0007669"/>
    <property type="project" value="UniProtKB-KW"/>
</dbReference>
<reference evidence="10 11" key="1">
    <citation type="submission" date="2016-10" db="EMBL/GenBank/DDBJ databases">
        <authorList>
            <person name="de Groot N.N."/>
        </authorList>
    </citation>
    <scope>NUCLEOTIDE SEQUENCE [LARGE SCALE GENOMIC DNA]</scope>
    <source>
        <strain evidence="10 11">DSM 23126</strain>
    </source>
</reference>
<dbReference type="Pfam" id="PF00294">
    <property type="entry name" value="PfkB"/>
    <property type="match status" value="1"/>
</dbReference>
<name>A0A1H2XX17_9BACI</name>